<sequence length="322" mass="35235">MSAETNRARIAGYVEHLEKQRKLSPRTVTEYRSDLRELTVMVDALPGAPAMAAVGHFHIRKFASQLHAKGLNPRSIARKLSAWRGFFAWLADQETLAANPVDGVKAPKRSKPLPKALSADDAVRVVAQSTPGKDAQSPPQLCNRAMFELLYSSGLRVSELTSLDVRFVKDGEYQSAGWIDFAEGEVNVTGKGSKQRKVPVGSHALQALRAWLAVRDSLVRLDPHPLFLSDRGKRVTPGMVQTRLKAHAQALGIPANVHPHVLRHSFASHVLQSSGDLRAVQEMLGHASIAATQVYTSLDFQRLAQVYDAAHPRAKKKAVSGD</sequence>
<keyword evidence="4 10" id="KW-0132">Cell division</keyword>
<comment type="subunit">
    <text evidence="10">Forms a cyclic heterotetrameric complex composed of two molecules of XerC and two molecules of XerD.</text>
</comment>
<keyword evidence="7 10" id="KW-0238">DNA-binding</keyword>
<evidence type="ECO:0000256" key="2">
    <source>
        <dbReference type="ARBA" id="ARBA00006657"/>
    </source>
</evidence>
<dbReference type="EMBL" id="QYUO01000001">
    <property type="protein sequence ID" value="RJF99905.1"/>
    <property type="molecule type" value="Genomic_DNA"/>
</dbReference>
<dbReference type="CDD" id="cd00798">
    <property type="entry name" value="INT_XerDC_C"/>
    <property type="match status" value="1"/>
</dbReference>
<evidence type="ECO:0000256" key="1">
    <source>
        <dbReference type="ARBA" id="ARBA00004496"/>
    </source>
</evidence>
<dbReference type="InterPro" id="IPR050090">
    <property type="entry name" value="Tyrosine_recombinase_XerCD"/>
</dbReference>
<dbReference type="GO" id="GO:0007059">
    <property type="term" value="P:chromosome segregation"/>
    <property type="evidence" value="ECO:0007669"/>
    <property type="project" value="UniProtKB-UniRule"/>
</dbReference>
<accession>A0A3A3GCF8</accession>
<evidence type="ECO:0000313" key="14">
    <source>
        <dbReference type="EMBL" id="RJF99905.1"/>
    </source>
</evidence>
<dbReference type="InterPro" id="IPR002104">
    <property type="entry name" value="Integrase_catalytic"/>
</dbReference>
<dbReference type="InterPro" id="IPR011010">
    <property type="entry name" value="DNA_brk_join_enz"/>
</dbReference>
<keyword evidence="5 10" id="KW-0159">Chromosome partition</keyword>
<dbReference type="GO" id="GO:0006313">
    <property type="term" value="P:DNA transposition"/>
    <property type="evidence" value="ECO:0007669"/>
    <property type="project" value="UniProtKB-UniRule"/>
</dbReference>
<dbReference type="Pfam" id="PF00589">
    <property type="entry name" value="Phage_integrase"/>
    <property type="match status" value="1"/>
</dbReference>
<feature type="active site" description="O-(3'-phospho-DNA)-tyrosine intermediate" evidence="10">
    <location>
        <position position="295"/>
    </location>
</feature>
<dbReference type="InterPro" id="IPR013762">
    <property type="entry name" value="Integrase-like_cat_sf"/>
</dbReference>
<dbReference type="SUPFAM" id="SSF56349">
    <property type="entry name" value="DNA breaking-rejoining enzymes"/>
    <property type="match status" value="1"/>
</dbReference>
<evidence type="ECO:0000256" key="6">
    <source>
        <dbReference type="ARBA" id="ARBA00022908"/>
    </source>
</evidence>
<dbReference type="PANTHER" id="PTHR30349">
    <property type="entry name" value="PHAGE INTEGRASE-RELATED"/>
    <property type="match status" value="1"/>
</dbReference>
<dbReference type="AlphaFoldDB" id="A0A3A3GCF8"/>
<evidence type="ECO:0000259" key="12">
    <source>
        <dbReference type="PROSITE" id="PS51898"/>
    </source>
</evidence>
<comment type="caution">
    <text evidence="14">The sequence shown here is derived from an EMBL/GenBank/DDBJ whole genome shotgun (WGS) entry which is preliminary data.</text>
</comment>
<comment type="subcellular location">
    <subcellularLocation>
        <location evidence="1 10">Cytoplasm</location>
    </subcellularLocation>
</comment>
<keyword evidence="8 10" id="KW-0233">DNA recombination</keyword>
<feature type="active site" evidence="10">
    <location>
        <position position="191"/>
    </location>
</feature>
<dbReference type="OrthoDB" id="9801717at2"/>
<feature type="domain" description="Tyr recombinase" evidence="12">
    <location>
        <begin position="112"/>
        <end position="308"/>
    </location>
</feature>
<proteinExistence type="inferred from homology"/>
<feature type="active site" evidence="10">
    <location>
        <position position="286"/>
    </location>
</feature>
<feature type="active site" evidence="10">
    <location>
        <position position="263"/>
    </location>
</feature>
<dbReference type="GO" id="GO:0003677">
    <property type="term" value="F:DNA binding"/>
    <property type="evidence" value="ECO:0007669"/>
    <property type="project" value="UniProtKB-UniRule"/>
</dbReference>
<feature type="active site" evidence="10">
    <location>
        <position position="156"/>
    </location>
</feature>
<dbReference type="PROSITE" id="PS51898">
    <property type="entry name" value="TYR_RECOMBINASE"/>
    <property type="match status" value="1"/>
</dbReference>
<evidence type="ECO:0000256" key="11">
    <source>
        <dbReference type="NCBIfam" id="TIGR02224"/>
    </source>
</evidence>
<dbReference type="Gene3D" id="1.10.150.130">
    <property type="match status" value="1"/>
</dbReference>
<organism evidence="14 15">
    <name type="scientific">Noviherbaspirillum saxi</name>
    <dbReference type="NCBI Taxonomy" id="2320863"/>
    <lineage>
        <taxon>Bacteria</taxon>
        <taxon>Pseudomonadati</taxon>
        <taxon>Pseudomonadota</taxon>
        <taxon>Betaproteobacteria</taxon>
        <taxon>Burkholderiales</taxon>
        <taxon>Oxalobacteraceae</taxon>
        <taxon>Noviherbaspirillum</taxon>
    </lineage>
</organism>
<evidence type="ECO:0000313" key="15">
    <source>
        <dbReference type="Proteomes" id="UP000265955"/>
    </source>
</evidence>
<dbReference type="GO" id="GO:0051301">
    <property type="term" value="P:cell division"/>
    <property type="evidence" value="ECO:0007669"/>
    <property type="project" value="UniProtKB-UniRule"/>
</dbReference>
<evidence type="ECO:0000256" key="7">
    <source>
        <dbReference type="ARBA" id="ARBA00023125"/>
    </source>
</evidence>
<dbReference type="PROSITE" id="PS51900">
    <property type="entry name" value="CB"/>
    <property type="match status" value="1"/>
</dbReference>
<evidence type="ECO:0000256" key="8">
    <source>
        <dbReference type="ARBA" id="ARBA00023172"/>
    </source>
</evidence>
<dbReference type="InterPro" id="IPR011931">
    <property type="entry name" value="Recomb_XerC"/>
</dbReference>
<dbReference type="Proteomes" id="UP000265955">
    <property type="component" value="Unassembled WGS sequence"/>
</dbReference>
<dbReference type="GO" id="GO:0009037">
    <property type="term" value="F:tyrosine-based site-specific recombinase activity"/>
    <property type="evidence" value="ECO:0007669"/>
    <property type="project" value="UniProtKB-UniRule"/>
</dbReference>
<evidence type="ECO:0000256" key="5">
    <source>
        <dbReference type="ARBA" id="ARBA00022829"/>
    </source>
</evidence>
<evidence type="ECO:0000256" key="3">
    <source>
        <dbReference type="ARBA" id="ARBA00022490"/>
    </source>
</evidence>
<evidence type="ECO:0000256" key="4">
    <source>
        <dbReference type="ARBA" id="ARBA00022618"/>
    </source>
</evidence>
<comment type="function">
    <text evidence="10">Site-specific tyrosine recombinase, which acts by catalyzing the cutting and rejoining of the recombining DNA molecules. The XerC-XerD complex is essential to convert dimers of the bacterial chromosome into monomers to permit their segregation at cell division. It also contributes to the segregational stability of plasmids.</text>
</comment>
<feature type="active site" evidence="10">
    <location>
        <position position="260"/>
    </location>
</feature>
<dbReference type="InterPro" id="IPR023009">
    <property type="entry name" value="Tyrosine_recombinase_XerC/XerD"/>
</dbReference>
<dbReference type="Pfam" id="PF02899">
    <property type="entry name" value="Phage_int_SAM_1"/>
    <property type="match status" value="1"/>
</dbReference>
<dbReference type="InterPro" id="IPR004107">
    <property type="entry name" value="Integrase_SAM-like_N"/>
</dbReference>
<comment type="similarity">
    <text evidence="2 10">Belongs to the 'phage' integrase family. XerC subfamily.</text>
</comment>
<keyword evidence="3 10" id="KW-0963">Cytoplasm</keyword>
<dbReference type="HAMAP" id="MF_01808">
    <property type="entry name" value="Recomb_XerC_XerD"/>
    <property type="match status" value="1"/>
</dbReference>
<keyword evidence="6 10" id="KW-0229">DNA integration</keyword>
<feature type="domain" description="Core-binding (CB)" evidence="13">
    <location>
        <begin position="4"/>
        <end position="91"/>
    </location>
</feature>
<evidence type="ECO:0000259" key="13">
    <source>
        <dbReference type="PROSITE" id="PS51900"/>
    </source>
</evidence>
<dbReference type="PANTHER" id="PTHR30349:SF81">
    <property type="entry name" value="TYROSINE RECOMBINASE XERC"/>
    <property type="match status" value="1"/>
</dbReference>
<dbReference type="NCBIfam" id="TIGR02224">
    <property type="entry name" value="recomb_XerC"/>
    <property type="match status" value="1"/>
</dbReference>
<dbReference type="Gene3D" id="1.10.443.10">
    <property type="entry name" value="Intergrase catalytic core"/>
    <property type="match status" value="1"/>
</dbReference>
<keyword evidence="15" id="KW-1185">Reference proteome</keyword>
<dbReference type="GO" id="GO:0005737">
    <property type="term" value="C:cytoplasm"/>
    <property type="evidence" value="ECO:0007669"/>
    <property type="project" value="UniProtKB-SubCell"/>
</dbReference>
<dbReference type="InterPro" id="IPR044068">
    <property type="entry name" value="CB"/>
</dbReference>
<protein>
    <recommendedName>
        <fullName evidence="10 11">Tyrosine recombinase XerC</fullName>
    </recommendedName>
</protein>
<reference evidence="15" key="1">
    <citation type="submission" date="2018-09" db="EMBL/GenBank/DDBJ databases">
        <authorList>
            <person name="Zhu H."/>
        </authorList>
    </citation>
    <scope>NUCLEOTIDE SEQUENCE [LARGE SCALE GENOMIC DNA]</scope>
    <source>
        <strain evidence="15">K1R23-30</strain>
    </source>
</reference>
<evidence type="ECO:0000256" key="9">
    <source>
        <dbReference type="ARBA" id="ARBA00023306"/>
    </source>
</evidence>
<dbReference type="InterPro" id="IPR010998">
    <property type="entry name" value="Integrase_recombinase_N"/>
</dbReference>
<keyword evidence="9 10" id="KW-0131">Cell cycle</keyword>
<name>A0A3A3GCF8_9BURK</name>
<gene>
    <name evidence="10 14" type="primary">xerC</name>
    <name evidence="14" type="ORF">D3871_02900</name>
</gene>
<evidence type="ECO:0000256" key="10">
    <source>
        <dbReference type="HAMAP-Rule" id="MF_01808"/>
    </source>
</evidence>